<dbReference type="EMBL" id="MU003729">
    <property type="protein sequence ID" value="KAF2801540.1"/>
    <property type="molecule type" value="Genomic_DNA"/>
</dbReference>
<evidence type="ECO:0000313" key="4">
    <source>
        <dbReference type="RefSeq" id="XP_033568504.1"/>
    </source>
</evidence>
<protein>
    <submittedName>
        <fullName evidence="2 4">Uncharacterized protein</fullName>
    </submittedName>
</protein>
<dbReference type="AlphaFoldDB" id="A0A6A6XYP1"/>
<dbReference type="Proteomes" id="UP000504636">
    <property type="component" value="Unplaced"/>
</dbReference>
<evidence type="ECO:0000313" key="3">
    <source>
        <dbReference type="Proteomes" id="UP000504636"/>
    </source>
</evidence>
<dbReference type="GeneID" id="54467968"/>
<feature type="compositionally biased region" description="Polar residues" evidence="1">
    <location>
        <begin position="126"/>
        <end position="138"/>
    </location>
</feature>
<reference evidence="4" key="3">
    <citation type="submission" date="2025-04" db="UniProtKB">
        <authorList>
            <consortium name="RefSeq"/>
        </authorList>
    </citation>
    <scope>IDENTIFICATION</scope>
    <source>
        <strain evidence="4">CBS 304.34</strain>
    </source>
</reference>
<proteinExistence type="predicted"/>
<reference evidence="2 4" key="1">
    <citation type="journal article" date="2020" name="Stud. Mycol.">
        <title>101 Dothideomycetes genomes: a test case for predicting lifestyles and emergence of pathogens.</title>
        <authorList>
            <person name="Haridas S."/>
            <person name="Albert R."/>
            <person name="Binder M."/>
            <person name="Bloem J."/>
            <person name="Labutti K."/>
            <person name="Salamov A."/>
            <person name="Andreopoulos B."/>
            <person name="Baker S."/>
            <person name="Barry K."/>
            <person name="Bills G."/>
            <person name="Bluhm B."/>
            <person name="Cannon C."/>
            <person name="Castanera R."/>
            <person name="Culley D."/>
            <person name="Daum C."/>
            <person name="Ezra D."/>
            <person name="Gonzalez J."/>
            <person name="Henrissat B."/>
            <person name="Kuo A."/>
            <person name="Liang C."/>
            <person name="Lipzen A."/>
            <person name="Lutzoni F."/>
            <person name="Magnuson J."/>
            <person name="Mondo S."/>
            <person name="Nolan M."/>
            <person name="Ohm R."/>
            <person name="Pangilinan J."/>
            <person name="Park H.-J."/>
            <person name="Ramirez L."/>
            <person name="Alfaro M."/>
            <person name="Sun H."/>
            <person name="Tritt A."/>
            <person name="Yoshinaga Y."/>
            <person name="Zwiers L.-H."/>
            <person name="Turgeon B."/>
            <person name="Goodwin S."/>
            <person name="Spatafora J."/>
            <person name="Crous P."/>
            <person name="Grigoriev I."/>
        </authorList>
    </citation>
    <scope>NUCLEOTIDE SEQUENCE</scope>
    <source>
        <strain evidence="2 4">CBS 304.34</strain>
    </source>
</reference>
<reference evidence="4" key="2">
    <citation type="submission" date="2020-04" db="EMBL/GenBank/DDBJ databases">
        <authorList>
            <consortium name="NCBI Genome Project"/>
        </authorList>
    </citation>
    <scope>NUCLEOTIDE SEQUENCE</scope>
    <source>
        <strain evidence="4">CBS 304.34</strain>
    </source>
</reference>
<gene>
    <name evidence="2 4" type="ORF">BDZ99DRAFT_553024</name>
</gene>
<evidence type="ECO:0000256" key="1">
    <source>
        <dbReference type="SAM" id="MobiDB-lite"/>
    </source>
</evidence>
<organism evidence="2">
    <name type="scientific">Mytilinidion resinicola</name>
    <dbReference type="NCBI Taxonomy" id="574789"/>
    <lineage>
        <taxon>Eukaryota</taxon>
        <taxon>Fungi</taxon>
        <taxon>Dikarya</taxon>
        <taxon>Ascomycota</taxon>
        <taxon>Pezizomycotina</taxon>
        <taxon>Dothideomycetes</taxon>
        <taxon>Pleosporomycetidae</taxon>
        <taxon>Mytilinidiales</taxon>
        <taxon>Mytilinidiaceae</taxon>
        <taxon>Mytilinidion</taxon>
    </lineage>
</organism>
<accession>A0A6A6XYP1</accession>
<keyword evidence="3" id="KW-1185">Reference proteome</keyword>
<dbReference type="RefSeq" id="XP_033568504.1">
    <property type="nucleotide sequence ID" value="XM_033727075.1"/>
</dbReference>
<feature type="compositionally biased region" description="Basic residues" evidence="1">
    <location>
        <begin position="141"/>
        <end position="150"/>
    </location>
</feature>
<evidence type="ECO:0000313" key="2">
    <source>
        <dbReference type="EMBL" id="KAF2801540.1"/>
    </source>
</evidence>
<sequence>MGCCEAVEEFMVYEVFGTVNVQSRFSETKQEAVKTGDSTQCALAGITRAFSDTTMGREDIPTLSRPILREAGADGHMDYIVVEQWGKEIIPYREASGLERRNVDESRQKVGGTNTEHASQPMDMMFQSQDDGFNQNITAYRKPRERRGVK</sequence>
<name>A0A6A6XYP1_9PEZI</name>
<feature type="region of interest" description="Disordered" evidence="1">
    <location>
        <begin position="100"/>
        <end position="150"/>
    </location>
</feature>